<organism evidence="2 3">
    <name type="scientific">Gracilimonas mengyeensis</name>
    <dbReference type="NCBI Taxonomy" id="1302730"/>
    <lineage>
        <taxon>Bacteria</taxon>
        <taxon>Pseudomonadati</taxon>
        <taxon>Balneolota</taxon>
        <taxon>Balneolia</taxon>
        <taxon>Balneolales</taxon>
        <taxon>Balneolaceae</taxon>
        <taxon>Gracilimonas</taxon>
    </lineage>
</organism>
<name>A0A521BYV2_9BACT</name>
<feature type="region of interest" description="Disordered" evidence="1">
    <location>
        <begin position="42"/>
        <end position="70"/>
    </location>
</feature>
<feature type="compositionally biased region" description="Polar residues" evidence="1">
    <location>
        <begin position="59"/>
        <end position="70"/>
    </location>
</feature>
<evidence type="ECO:0008006" key="4">
    <source>
        <dbReference type="Google" id="ProtNLM"/>
    </source>
</evidence>
<proteinExistence type="predicted"/>
<feature type="compositionally biased region" description="Basic and acidic residues" evidence="1">
    <location>
        <begin position="42"/>
        <end position="54"/>
    </location>
</feature>
<dbReference type="OrthoDB" id="338488at2"/>
<reference evidence="2 3" key="1">
    <citation type="submission" date="2017-05" db="EMBL/GenBank/DDBJ databases">
        <authorList>
            <person name="Varghese N."/>
            <person name="Submissions S."/>
        </authorList>
    </citation>
    <scope>NUCLEOTIDE SEQUENCE [LARGE SCALE GENOMIC DNA]</scope>
    <source>
        <strain evidence="2 3">DSM 21985</strain>
    </source>
</reference>
<dbReference type="Proteomes" id="UP000317557">
    <property type="component" value="Unassembled WGS sequence"/>
</dbReference>
<keyword evidence="3" id="KW-1185">Reference proteome</keyword>
<evidence type="ECO:0000256" key="1">
    <source>
        <dbReference type="SAM" id="MobiDB-lite"/>
    </source>
</evidence>
<accession>A0A521BYV2</accession>
<dbReference type="RefSeq" id="WP_142453635.1">
    <property type="nucleotide sequence ID" value="NZ_FXTP01000004.1"/>
</dbReference>
<dbReference type="EMBL" id="FXTP01000004">
    <property type="protein sequence ID" value="SMO52353.1"/>
    <property type="molecule type" value="Genomic_DNA"/>
</dbReference>
<protein>
    <recommendedName>
        <fullName evidence="4">Antitoxin VapB</fullName>
    </recommendedName>
</protein>
<dbReference type="AlphaFoldDB" id="A0A521BYV2"/>
<gene>
    <name evidence="2" type="ORF">SAMN06265219_10415</name>
</gene>
<evidence type="ECO:0000313" key="2">
    <source>
        <dbReference type="EMBL" id="SMO52353.1"/>
    </source>
</evidence>
<sequence length="70" mass="7662">MRTSIDIPDDLMKKAKIKAVEDGISFKDLVIRSLSKELELKDPTSEAPWEELKGKGSASGLTSRHSGFDG</sequence>
<evidence type="ECO:0000313" key="3">
    <source>
        <dbReference type="Proteomes" id="UP000317557"/>
    </source>
</evidence>